<keyword evidence="4" id="KW-1185">Reference proteome</keyword>
<evidence type="ECO:0000313" key="4">
    <source>
        <dbReference type="Proteomes" id="UP000310158"/>
    </source>
</evidence>
<organism evidence="3 4">
    <name type="scientific">Bondarzewia mesenterica</name>
    <dbReference type="NCBI Taxonomy" id="1095465"/>
    <lineage>
        <taxon>Eukaryota</taxon>
        <taxon>Fungi</taxon>
        <taxon>Dikarya</taxon>
        <taxon>Basidiomycota</taxon>
        <taxon>Agaricomycotina</taxon>
        <taxon>Agaricomycetes</taxon>
        <taxon>Russulales</taxon>
        <taxon>Bondarzewiaceae</taxon>
        <taxon>Bondarzewia</taxon>
    </lineage>
</organism>
<evidence type="ECO:0000256" key="1">
    <source>
        <dbReference type="SAM" id="Coils"/>
    </source>
</evidence>
<sequence length="367" mass="39989">MPAHPLLIVKLKEVLSDHMKSLPGPPAELEDYVAWGKTFVGYLNRLKTLDGFVLDADITKWVAEVSASLEPVAVCTHSKEQVVAAKVKEEEHLVHYKVREVEKLALLMADKISPDDFEQNSDDDLMSLDLVNLGEFDADTEMTALTSETGGDVSTASNVGKGKSHAEKRKTVEVLVGDTAVAAKQPKGATCDPKVIPEGAILVNDTCYHCANEFHFMYACYRLSGADTCTKCTQDKKCCSLSTKAARSAIPTIKVELAEKKGSSSSTPRPKPTAHSSGSSTMTTTVFLKKSMAEHEKLTSEVAASVEPGMSLPGLINAEDIITWHMESNACELAIVLAEREADKRELEKVRREIHIAKRALGMKEDE</sequence>
<gene>
    <name evidence="3" type="ORF">EW146_g4738</name>
</gene>
<dbReference type="AlphaFoldDB" id="A0A4V3XF19"/>
<feature type="region of interest" description="Disordered" evidence="2">
    <location>
        <begin position="257"/>
        <end position="281"/>
    </location>
</feature>
<evidence type="ECO:0000256" key="2">
    <source>
        <dbReference type="SAM" id="MobiDB-lite"/>
    </source>
</evidence>
<proteinExistence type="predicted"/>
<dbReference type="Proteomes" id="UP000310158">
    <property type="component" value="Unassembled WGS sequence"/>
</dbReference>
<comment type="caution">
    <text evidence="3">The sequence shown here is derived from an EMBL/GenBank/DDBJ whole genome shotgun (WGS) entry which is preliminary data.</text>
</comment>
<feature type="compositionally biased region" description="Polar residues" evidence="2">
    <location>
        <begin position="263"/>
        <end position="281"/>
    </location>
</feature>
<name>A0A4V3XF19_9AGAM</name>
<evidence type="ECO:0000313" key="3">
    <source>
        <dbReference type="EMBL" id="THH15793.1"/>
    </source>
</evidence>
<protein>
    <submittedName>
        <fullName evidence="3">Uncharacterized protein</fullName>
    </submittedName>
</protein>
<reference evidence="3 4" key="1">
    <citation type="submission" date="2019-02" db="EMBL/GenBank/DDBJ databases">
        <title>Genome sequencing of the rare red list fungi Bondarzewia mesenterica.</title>
        <authorList>
            <person name="Buettner E."/>
            <person name="Kellner H."/>
        </authorList>
    </citation>
    <scope>NUCLEOTIDE SEQUENCE [LARGE SCALE GENOMIC DNA]</scope>
    <source>
        <strain evidence="3 4">DSM 108281</strain>
    </source>
</reference>
<dbReference type="EMBL" id="SGPL01000190">
    <property type="protein sequence ID" value="THH15793.1"/>
    <property type="molecule type" value="Genomic_DNA"/>
</dbReference>
<accession>A0A4V3XF19</accession>
<feature type="coiled-coil region" evidence="1">
    <location>
        <begin position="333"/>
        <end position="367"/>
    </location>
</feature>
<keyword evidence="1" id="KW-0175">Coiled coil</keyword>